<dbReference type="PANTHER" id="PTHR42786:SF2">
    <property type="entry name" value="TRNA (CYTIDINE_URIDINE-2'-O-)-METHYLTRANSFERASE TRMJ"/>
    <property type="match status" value="1"/>
</dbReference>
<dbReference type="InterPro" id="IPR029028">
    <property type="entry name" value="Alpha/beta_knot_MTases"/>
</dbReference>
<evidence type="ECO:0000313" key="9">
    <source>
        <dbReference type="EMBL" id="VFK79957.1"/>
    </source>
</evidence>
<gene>
    <name evidence="5" type="primary">trmJ</name>
    <name evidence="9" type="ORF">BECKSD772D_GA0070982_10768</name>
    <name evidence="8" type="ORF">BECKSD772E_GA0070983_11662</name>
    <name evidence="7" type="ORF">BECKSD772F_GA0070984_11626</name>
</gene>
<proteinExistence type="inferred from homology"/>
<dbReference type="GO" id="GO:0005829">
    <property type="term" value="C:cytosol"/>
    <property type="evidence" value="ECO:0007669"/>
    <property type="project" value="TreeGrafter"/>
</dbReference>
<dbReference type="GO" id="GO:0160206">
    <property type="term" value="F:tRNA (cytidine(32)/uridine(32)-2'-O)-methyltransferase activity"/>
    <property type="evidence" value="ECO:0007669"/>
    <property type="project" value="UniProtKB-EC"/>
</dbReference>
<dbReference type="PIRSF" id="PIRSF004808">
    <property type="entry name" value="LasT"/>
    <property type="match status" value="1"/>
</dbReference>
<evidence type="ECO:0000313" key="8">
    <source>
        <dbReference type="EMBL" id="VFK49230.1"/>
    </source>
</evidence>
<dbReference type="GO" id="GO:0003723">
    <property type="term" value="F:RNA binding"/>
    <property type="evidence" value="ECO:0007669"/>
    <property type="project" value="InterPro"/>
</dbReference>
<keyword evidence="2 5" id="KW-0489">Methyltransferase</keyword>
<reference evidence="7" key="1">
    <citation type="submission" date="2019-02" db="EMBL/GenBank/DDBJ databases">
        <authorList>
            <person name="Gruber-Vodicka R. H."/>
            <person name="Seah K. B. B."/>
        </authorList>
    </citation>
    <scope>NUCLEOTIDE SEQUENCE</scope>
    <source>
        <strain evidence="9">BECK_S127</strain>
        <strain evidence="8">BECK_S1320</strain>
        <strain evidence="7">BECK_S1321</strain>
    </source>
</reference>
<dbReference type="Gene3D" id="3.40.1280.10">
    <property type="match status" value="1"/>
</dbReference>
<dbReference type="GO" id="GO:0002128">
    <property type="term" value="P:tRNA nucleoside ribose methylation"/>
    <property type="evidence" value="ECO:0007669"/>
    <property type="project" value="TreeGrafter"/>
</dbReference>
<keyword evidence="3 7" id="KW-0808">Transferase</keyword>
<comment type="function">
    <text evidence="5">Catalyzes the formation of 2'O-methylated cytidine (Cm32) or 2'O-methylated uridine (Um32) at position 32 in tRNA.</text>
</comment>
<dbReference type="EC" id="2.1.1.200" evidence="5"/>
<sequence length="290" mass="32465">MPVLCANSDRGGKSRRGRRFPKIFIFPIHRMDRHRSENVFDHILDNILIVLVGTTHPGNIGAVARAMKTMGLRHLCLVNPKRFPCVEATARAAGADDVLYTARVFDALPPAVADCHWVVGTSARLRGIPWPEVTPRECARRVVTMGSDGPVALVFGREHSGLTNEELDHCHALMRIPTNSEYRSLNLASAAQIAAYEIRMALPEEQTTPVLSDANDSDTISALEREGLYRHLEISLQEIGYYDPDRPRKLMRRLRRFFNRADPNRSELNIFRGILSAAQKAARQARTPPG</sequence>
<dbReference type="InterPro" id="IPR004384">
    <property type="entry name" value="RNA_MeTrfase_TrmJ/LasT"/>
</dbReference>
<feature type="domain" description="tRNA/rRNA methyltransferase SpoU type" evidence="6">
    <location>
        <begin position="47"/>
        <end position="196"/>
    </location>
</feature>
<dbReference type="InterPro" id="IPR001537">
    <property type="entry name" value="SpoU_MeTrfase"/>
</dbReference>
<evidence type="ECO:0000313" key="7">
    <source>
        <dbReference type="EMBL" id="VFK43971.1"/>
    </source>
</evidence>
<dbReference type="AlphaFoldDB" id="A0A450YQY7"/>
<dbReference type="EMBL" id="CAADFU010000166">
    <property type="protein sequence ID" value="VFK49230.1"/>
    <property type="molecule type" value="Genomic_DNA"/>
</dbReference>
<accession>A0A450YQY7</accession>
<dbReference type="SUPFAM" id="SSF75217">
    <property type="entry name" value="alpha/beta knot"/>
    <property type="match status" value="1"/>
</dbReference>
<evidence type="ECO:0000259" key="6">
    <source>
        <dbReference type="Pfam" id="PF00588"/>
    </source>
</evidence>
<dbReference type="CDD" id="cd18093">
    <property type="entry name" value="SpoU-like_TrmJ"/>
    <property type="match status" value="1"/>
</dbReference>
<dbReference type="FunFam" id="3.40.1280.10:FF:000006">
    <property type="entry name" value="Uncharacterized tRNA/rRNA methyltransferase HI_0380"/>
    <property type="match status" value="1"/>
</dbReference>
<keyword evidence="5" id="KW-0819">tRNA processing</keyword>
<evidence type="ECO:0000256" key="1">
    <source>
        <dbReference type="ARBA" id="ARBA00007228"/>
    </source>
</evidence>
<protein>
    <recommendedName>
        <fullName evidence="5">tRNA (cytidine/uridine-2'-O-)-methyltransferase TrmJ</fullName>
        <ecNumber evidence="5">2.1.1.200</ecNumber>
    </recommendedName>
    <alternativeName>
        <fullName evidence="5">tRNA (cytidine(32)/uridine(32)-2'-O)-methyltransferase</fullName>
    </alternativeName>
    <alternativeName>
        <fullName evidence="5">tRNA Cm32/Um32 methyltransferase</fullName>
    </alternativeName>
</protein>
<evidence type="ECO:0000256" key="2">
    <source>
        <dbReference type="ARBA" id="ARBA00022603"/>
    </source>
</evidence>
<dbReference type="NCBIfam" id="TIGR00050">
    <property type="entry name" value="rRNA_methyl_1"/>
    <property type="match status" value="1"/>
</dbReference>
<comment type="catalytic activity">
    <reaction evidence="5">
        <text>uridine(32) in tRNA + S-adenosyl-L-methionine = 2'-O-methyluridine(32) in tRNA + S-adenosyl-L-homocysteine + H(+)</text>
        <dbReference type="Rhea" id="RHEA:42936"/>
        <dbReference type="Rhea" id="RHEA-COMP:10107"/>
        <dbReference type="Rhea" id="RHEA-COMP:10290"/>
        <dbReference type="ChEBI" id="CHEBI:15378"/>
        <dbReference type="ChEBI" id="CHEBI:57856"/>
        <dbReference type="ChEBI" id="CHEBI:59789"/>
        <dbReference type="ChEBI" id="CHEBI:65315"/>
        <dbReference type="ChEBI" id="CHEBI:74478"/>
        <dbReference type="EC" id="2.1.1.200"/>
    </reaction>
</comment>
<keyword evidence="4 5" id="KW-0949">S-adenosyl-L-methionine</keyword>
<comment type="catalytic activity">
    <reaction evidence="5">
        <text>cytidine(32) in tRNA + S-adenosyl-L-methionine = 2'-O-methylcytidine(32) in tRNA + S-adenosyl-L-homocysteine + H(+)</text>
        <dbReference type="Rhea" id="RHEA:42932"/>
        <dbReference type="Rhea" id="RHEA-COMP:10288"/>
        <dbReference type="Rhea" id="RHEA-COMP:10289"/>
        <dbReference type="ChEBI" id="CHEBI:15378"/>
        <dbReference type="ChEBI" id="CHEBI:57856"/>
        <dbReference type="ChEBI" id="CHEBI:59789"/>
        <dbReference type="ChEBI" id="CHEBI:74495"/>
        <dbReference type="ChEBI" id="CHEBI:82748"/>
        <dbReference type="EC" id="2.1.1.200"/>
    </reaction>
</comment>
<dbReference type="InterPro" id="IPR029026">
    <property type="entry name" value="tRNA_m1G_MTases_N"/>
</dbReference>
<evidence type="ECO:0000256" key="3">
    <source>
        <dbReference type="ARBA" id="ARBA00022679"/>
    </source>
</evidence>
<comment type="subcellular location">
    <subcellularLocation>
        <location evidence="5">Cytoplasm</location>
    </subcellularLocation>
</comment>
<dbReference type="EMBL" id="CAADHB010000076">
    <property type="protein sequence ID" value="VFK79957.1"/>
    <property type="molecule type" value="Genomic_DNA"/>
</dbReference>
<dbReference type="EMBL" id="CAADFR010000162">
    <property type="protein sequence ID" value="VFK43971.1"/>
    <property type="molecule type" value="Genomic_DNA"/>
</dbReference>
<name>A0A450YQY7_9GAMM</name>
<evidence type="ECO:0000256" key="5">
    <source>
        <dbReference type="RuleBase" id="RU362024"/>
    </source>
</evidence>
<dbReference type="Gene3D" id="1.10.8.590">
    <property type="match status" value="1"/>
</dbReference>
<keyword evidence="5" id="KW-0963">Cytoplasm</keyword>
<organism evidence="7">
    <name type="scientific">Candidatus Kentrum sp. SD</name>
    <dbReference type="NCBI Taxonomy" id="2126332"/>
    <lineage>
        <taxon>Bacteria</taxon>
        <taxon>Pseudomonadati</taxon>
        <taxon>Pseudomonadota</taxon>
        <taxon>Gammaproteobacteria</taxon>
        <taxon>Candidatus Kentrum</taxon>
    </lineage>
</organism>
<comment type="subunit">
    <text evidence="5">Homodimer.</text>
</comment>
<dbReference type="PANTHER" id="PTHR42786">
    <property type="entry name" value="TRNA/RRNA METHYLTRANSFERASE"/>
    <property type="match status" value="1"/>
</dbReference>
<evidence type="ECO:0000256" key="4">
    <source>
        <dbReference type="ARBA" id="ARBA00022691"/>
    </source>
</evidence>
<comment type="similarity">
    <text evidence="1">Belongs to the class IV-like SAM-binding methyltransferase superfamily. RNA methyltransferase TrmH family.</text>
</comment>
<dbReference type="Pfam" id="PF00588">
    <property type="entry name" value="SpoU_methylase"/>
    <property type="match status" value="1"/>
</dbReference>